<dbReference type="FunFam" id="3.90.190.10:FF:000001">
    <property type="entry name" value="Receptor-type tyrosine-protein phosphatase F isoform A"/>
    <property type="match status" value="1"/>
</dbReference>
<dbReference type="GO" id="GO:0004725">
    <property type="term" value="F:protein tyrosine phosphatase activity"/>
    <property type="evidence" value="ECO:0007669"/>
    <property type="project" value="UniProtKB-EC"/>
</dbReference>
<dbReference type="InterPro" id="IPR000242">
    <property type="entry name" value="PTP_cat"/>
</dbReference>
<dbReference type="SMART" id="SM00194">
    <property type="entry name" value="PTPc"/>
    <property type="match status" value="2"/>
</dbReference>
<evidence type="ECO:0000259" key="23">
    <source>
        <dbReference type="PROSITE" id="PS50835"/>
    </source>
</evidence>
<dbReference type="InterPro" id="IPR003961">
    <property type="entry name" value="FN3_dom"/>
</dbReference>
<dbReference type="Pfam" id="PF13927">
    <property type="entry name" value="Ig_3"/>
    <property type="match status" value="1"/>
</dbReference>
<keyword evidence="4" id="KW-0358">Heparin-binding</keyword>
<keyword evidence="12 19" id="KW-0472">Membrane</keyword>
<evidence type="ECO:0000313" key="25">
    <source>
        <dbReference type="EMBL" id="KAK6303028.1"/>
    </source>
</evidence>
<dbReference type="InterPro" id="IPR029021">
    <property type="entry name" value="Prot-tyrosine_phosphatase-like"/>
</dbReference>
<evidence type="ECO:0000256" key="6">
    <source>
        <dbReference type="ARBA" id="ARBA00022729"/>
    </source>
</evidence>
<keyword evidence="10" id="KW-0904">Protein phosphatase</keyword>
<dbReference type="CDD" id="cd00063">
    <property type="entry name" value="FN3"/>
    <property type="match status" value="8"/>
</dbReference>
<evidence type="ECO:0000256" key="10">
    <source>
        <dbReference type="ARBA" id="ARBA00022912"/>
    </source>
</evidence>
<dbReference type="FunFam" id="2.60.40.10:FF:000353">
    <property type="entry name" value="receptor-type tyrosine-protein phosphatase F isoform X1"/>
    <property type="match status" value="1"/>
</dbReference>
<evidence type="ECO:0000256" key="13">
    <source>
        <dbReference type="ARBA" id="ARBA00023157"/>
    </source>
</evidence>
<protein>
    <recommendedName>
        <fullName evidence="17">Receptor-type tyrosine-protein phosphatase F</fullName>
        <ecNumber evidence="3">3.1.3.48</ecNumber>
    </recommendedName>
</protein>
<keyword evidence="16" id="KW-0393">Immunoglobulin domain</keyword>
<feature type="chain" id="PRO_5043029867" description="Receptor-type tyrosine-protein phosphatase F" evidence="20">
    <location>
        <begin position="33"/>
        <end position="1881"/>
    </location>
</feature>
<reference evidence="25 26" key="1">
    <citation type="submission" date="2021-04" db="EMBL/GenBank/DDBJ databases">
        <authorList>
            <person name="De Guttry C."/>
            <person name="Zahm M."/>
            <person name="Klopp C."/>
            <person name="Cabau C."/>
            <person name="Louis A."/>
            <person name="Berthelot C."/>
            <person name="Parey E."/>
            <person name="Roest Crollius H."/>
            <person name="Montfort J."/>
            <person name="Robinson-Rechavi M."/>
            <person name="Bucao C."/>
            <person name="Bouchez O."/>
            <person name="Gislard M."/>
            <person name="Lluch J."/>
            <person name="Milhes M."/>
            <person name="Lampietro C."/>
            <person name="Lopez Roques C."/>
            <person name="Donnadieu C."/>
            <person name="Braasch I."/>
            <person name="Desvignes T."/>
            <person name="Postlethwait J."/>
            <person name="Bobe J."/>
            <person name="Wedekind C."/>
            <person name="Guiguen Y."/>
        </authorList>
    </citation>
    <scope>NUCLEOTIDE SEQUENCE [LARGE SCALE GENOMIC DNA]</scope>
    <source>
        <strain evidence="25">Cs_M1</strain>
        <tissue evidence="25">Blood</tissue>
    </source>
</reference>
<dbReference type="InterPro" id="IPR016130">
    <property type="entry name" value="Tyr_Pase_AS"/>
</dbReference>
<evidence type="ECO:0000256" key="1">
    <source>
        <dbReference type="ARBA" id="ARBA00004167"/>
    </source>
</evidence>
<dbReference type="SMART" id="SM00408">
    <property type="entry name" value="IGc2"/>
    <property type="match status" value="3"/>
</dbReference>
<feature type="signal peptide" evidence="20">
    <location>
        <begin position="1"/>
        <end position="32"/>
    </location>
</feature>
<feature type="domain" description="Fibronectin type-III" evidence="24">
    <location>
        <begin position="913"/>
        <end position="1008"/>
    </location>
</feature>
<dbReference type="FunFam" id="2.60.40.10:FF:000027">
    <property type="entry name" value="receptor-type tyrosine-protein phosphatase delta isoform X1"/>
    <property type="match status" value="1"/>
</dbReference>
<dbReference type="InterPro" id="IPR003599">
    <property type="entry name" value="Ig_sub"/>
</dbReference>
<name>A0AAN8L377_9TELE</name>
<evidence type="ECO:0000256" key="12">
    <source>
        <dbReference type="ARBA" id="ARBA00023136"/>
    </source>
</evidence>
<dbReference type="SMART" id="SM00404">
    <property type="entry name" value="PTPc_motif"/>
    <property type="match status" value="2"/>
</dbReference>
<dbReference type="FunFam" id="2.60.40.10:FF:000144">
    <property type="entry name" value="receptor-type tyrosine-protein phosphatase delta isoform X1"/>
    <property type="match status" value="1"/>
</dbReference>
<dbReference type="Gene3D" id="2.60.40.10">
    <property type="entry name" value="Immunoglobulins"/>
    <property type="match status" value="11"/>
</dbReference>
<dbReference type="Proteomes" id="UP001356427">
    <property type="component" value="Unassembled WGS sequence"/>
</dbReference>
<evidence type="ECO:0000256" key="14">
    <source>
        <dbReference type="ARBA" id="ARBA00023170"/>
    </source>
</evidence>
<feature type="domain" description="Tyrosine specific protein phosphatases" evidence="22">
    <location>
        <begin position="1806"/>
        <end position="1881"/>
    </location>
</feature>
<feature type="domain" description="Fibronectin type-III" evidence="24">
    <location>
        <begin position="815"/>
        <end position="908"/>
    </location>
</feature>
<feature type="domain" description="Ig-like" evidence="23">
    <location>
        <begin position="36"/>
        <end position="126"/>
    </location>
</feature>
<dbReference type="PROSITE" id="PS00383">
    <property type="entry name" value="TYR_PHOSPHATASE_1"/>
    <property type="match status" value="2"/>
</dbReference>
<dbReference type="SUPFAM" id="SSF49265">
    <property type="entry name" value="Fibronectin type III"/>
    <property type="match status" value="5"/>
</dbReference>
<evidence type="ECO:0000256" key="18">
    <source>
        <dbReference type="ARBA" id="ARBA00051722"/>
    </source>
</evidence>
<feature type="domain" description="Tyrosine-protein phosphatase" evidence="21">
    <location>
        <begin position="1345"/>
        <end position="1600"/>
    </location>
</feature>
<evidence type="ECO:0000256" key="5">
    <source>
        <dbReference type="ARBA" id="ARBA00022692"/>
    </source>
</evidence>
<dbReference type="GO" id="GO:0007155">
    <property type="term" value="P:cell adhesion"/>
    <property type="evidence" value="ECO:0007669"/>
    <property type="project" value="UniProtKB-KW"/>
</dbReference>
<feature type="domain" description="Fibronectin type-III" evidence="24">
    <location>
        <begin position="517"/>
        <end position="606"/>
    </location>
</feature>
<evidence type="ECO:0000256" key="3">
    <source>
        <dbReference type="ARBA" id="ARBA00013064"/>
    </source>
</evidence>
<dbReference type="SUPFAM" id="SSF48726">
    <property type="entry name" value="Immunoglobulin"/>
    <property type="match status" value="3"/>
</dbReference>
<dbReference type="PROSITE" id="PS50853">
    <property type="entry name" value="FN3"/>
    <property type="match status" value="7"/>
</dbReference>
<evidence type="ECO:0000256" key="4">
    <source>
        <dbReference type="ARBA" id="ARBA00022674"/>
    </source>
</evidence>
<dbReference type="FunFam" id="2.60.40.10:FF:000128">
    <property type="entry name" value="receptor-type tyrosine-protein phosphatase delta isoform X2"/>
    <property type="match status" value="1"/>
</dbReference>
<keyword evidence="5 19" id="KW-0812">Transmembrane</keyword>
<dbReference type="FunFam" id="2.60.40.10:FF:000098">
    <property type="entry name" value="receptor-type tyrosine-protein phosphatase F isoform X1"/>
    <property type="match status" value="1"/>
</dbReference>
<dbReference type="PROSITE" id="PS50055">
    <property type="entry name" value="TYR_PHOSPHATASE_PTP"/>
    <property type="match status" value="2"/>
</dbReference>
<dbReference type="Pfam" id="PF07679">
    <property type="entry name" value="I-set"/>
    <property type="match status" value="2"/>
</dbReference>
<evidence type="ECO:0000259" key="24">
    <source>
        <dbReference type="PROSITE" id="PS50853"/>
    </source>
</evidence>
<dbReference type="Pfam" id="PF00102">
    <property type="entry name" value="Y_phosphatase"/>
    <property type="match status" value="2"/>
</dbReference>
<dbReference type="InterPro" id="IPR050713">
    <property type="entry name" value="RTP_Phos/Ushers"/>
</dbReference>
<comment type="similarity">
    <text evidence="2">Belongs to the protein-tyrosine phosphatase family. Receptor class 2A subfamily.</text>
</comment>
<evidence type="ECO:0000256" key="9">
    <source>
        <dbReference type="ARBA" id="ARBA00022889"/>
    </source>
</evidence>
<dbReference type="PRINTS" id="PR00014">
    <property type="entry name" value="FNTYPEIII"/>
</dbReference>
<evidence type="ECO:0000256" key="2">
    <source>
        <dbReference type="ARBA" id="ARBA00010504"/>
    </source>
</evidence>
<keyword evidence="13" id="KW-1015">Disulfide bond</keyword>
<dbReference type="CDD" id="cd05739">
    <property type="entry name" value="IgI_3_RPTP_IIa_LAR_like"/>
    <property type="match status" value="1"/>
</dbReference>
<dbReference type="PRINTS" id="PR00700">
    <property type="entry name" value="PRTYPHPHTASE"/>
</dbReference>
<dbReference type="InterPro" id="IPR036179">
    <property type="entry name" value="Ig-like_dom_sf"/>
</dbReference>
<keyword evidence="6 20" id="KW-0732">Signal</keyword>
<accession>A0AAN8L377</accession>
<comment type="catalytic activity">
    <reaction evidence="18">
        <text>O-phospho-L-tyrosyl-[protein] + H2O = L-tyrosyl-[protein] + phosphate</text>
        <dbReference type="Rhea" id="RHEA:10684"/>
        <dbReference type="Rhea" id="RHEA-COMP:10136"/>
        <dbReference type="Rhea" id="RHEA-COMP:20101"/>
        <dbReference type="ChEBI" id="CHEBI:15377"/>
        <dbReference type="ChEBI" id="CHEBI:43474"/>
        <dbReference type="ChEBI" id="CHEBI:46858"/>
        <dbReference type="ChEBI" id="CHEBI:61978"/>
        <dbReference type="EC" id="3.1.3.48"/>
    </reaction>
</comment>
<dbReference type="Pfam" id="PF00041">
    <property type="entry name" value="fn3"/>
    <property type="match status" value="7"/>
</dbReference>
<dbReference type="GO" id="GO:0016020">
    <property type="term" value="C:membrane"/>
    <property type="evidence" value="ECO:0007669"/>
    <property type="project" value="UniProtKB-SubCell"/>
</dbReference>
<evidence type="ECO:0000259" key="21">
    <source>
        <dbReference type="PROSITE" id="PS50055"/>
    </source>
</evidence>
<dbReference type="InterPro" id="IPR013783">
    <property type="entry name" value="Ig-like_fold"/>
</dbReference>
<dbReference type="FunFam" id="2.60.40.10:FF:000036">
    <property type="entry name" value="receptor-type tyrosine-protein phosphatase delta isoform X1"/>
    <property type="match status" value="1"/>
</dbReference>
<dbReference type="Gene3D" id="3.90.190.10">
    <property type="entry name" value="Protein tyrosine phosphatase superfamily"/>
    <property type="match status" value="2"/>
</dbReference>
<keyword evidence="9" id="KW-0130">Cell adhesion</keyword>
<keyword evidence="26" id="KW-1185">Reference proteome</keyword>
<dbReference type="SMART" id="SM00409">
    <property type="entry name" value="IG"/>
    <property type="match status" value="3"/>
</dbReference>
<dbReference type="EC" id="3.1.3.48" evidence="3"/>
<evidence type="ECO:0000256" key="17">
    <source>
        <dbReference type="ARBA" id="ARBA00044158"/>
    </source>
</evidence>
<organism evidence="25 26">
    <name type="scientific">Coregonus suidteri</name>
    <dbReference type="NCBI Taxonomy" id="861788"/>
    <lineage>
        <taxon>Eukaryota</taxon>
        <taxon>Metazoa</taxon>
        <taxon>Chordata</taxon>
        <taxon>Craniata</taxon>
        <taxon>Vertebrata</taxon>
        <taxon>Euteleostomi</taxon>
        <taxon>Actinopterygii</taxon>
        <taxon>Neopterygii</taxon>
        <taxon>Teleostei</taxon>
        <taxon>Protacanthopterygii</taxon>
        <taxon>Salmoniformes</taxon>
        <taxon>Salmonidae</taxon>
        <taxon>Coregoninae</taxon>
        <taxon>Coregonus</taxon>
    </lineage>
</organism>
<keyword evidence="14" id="KW-0675">Receptor</keyword>
<feature type="domain" description="Fibronectin type-III" evidence="24">
    <location>
        <begin position="324"/>
        <end position="414"/>
    </location>
</feature>
<dbReference type="CDD" id="cd05738">
    <property type="entry name" value="IgI_2_RPTP_IIa_LAR_like"/>
    <property type="match status" value="1"/>
</dbReference>
<dbReference type="InterPro" id="IPR003595">
    <property type="entry name" value="Tyr_Pase_cat"/>
</dbReference>
<comment type="subcellular location">
    <subcellularLocation>
        <location evidence="1">Membrane</location>
        <topology evidence="1">Single-pass membrane protein</topology>
    </subcellularLocation>
</comment>
<dbReference type="PROSITE" id="PS50056">
    <property type="entry name" value="TYR_PHOSPHATASE_2"/>
    <property type="match status" value="2"/>
</dbReference>
<dbReference type="PANTHER" id="PTHR46957:SF9">
    <property type="entry name" value="PROTEIN-TYROSINE-PHOSPHATASE"/>
    <property type="match status" value="1"/>
</dbReference>
<keyword evidence="15" id="KW-0325">Glycoprotein</keyword>
<gene>
    <name evidence="25" type="ORF">J4Q44_G00273830</name>
</gene>
<feature type="domain" description="Ig-like" evidence="23">
    <location>
        <begin position="138"/>
        <end position="227"/>
    </location>
</feature>
<dbReference type="InterPro" id="IPR003598">
    <property type="entry name" value="Ig_sub2"/>
</dbReference>
<dbReference type="InterPro" id="IPR007110">
    <property type="entry name" value="Ig-like_dom"/>
</dbReference>
<dbReference type="InterPro" id="IPR013098">
    <property type="entry name" value="Ig_I-set"/>
</dbReference>
<evidence type="ECO:0000313" key="26">
    <source>
        <dbReference type="Proteomes" id="UP001356427"/>
    </source>
</evidence>
<dbReference type="GO" id="GO:0008201">
    <property type="term" value="F:heparin binding"/>
    <property type="evidence" value="ECO:0007669"/>
    <property type="project" value="UniProtKB-KW"/>
</dbReference>
<evidence type="ECO:0000256" key="15">
    <source>
        <dbReference type="ARBA" id="ARBA00023180"/>
    </source>
</evidence>
<dbReference type="FunFam" id="2.60.40.10:FF:000010">
    <property type="entry name" value="receptor-type tyrosine-protein phosphatase delta isoform X1"/>
    <property type="match status" value="1"/>
</dbReference>
<feature type="domain" description="Ig-like" evidence="23">
    <location>
        <begin position="235"/>
        <end position="317"/>
    </location>
</feature>
<feature type="domain" description="Tyrosine-protein phosphatase" evidence="21">
    <location>
        <begin position="1632"/>
        <end position="1881"/>
    </location>
</feature>
<evidence type="ECO:0000256" key="20">
    <source>
        <dbReference type="SAM" id="SignalP"/>
    </source>
</evidence>
<evidence type="ECO:0000256" key="8">
    <source>
        <dbReference type="ARBA" id="ARBA00022801"/>
    </source>
</evidence>
<feature type="domain" description="Fibronectin type-III" evidence="24">
    <location>
        <begin position="419"/>
        <end position="513"/>
    </location>
</feature>
<sequence length="1881" mass="210398">MVPNIHPAVPLLPRVAEILLLLLSCLMLSSQADGLPSFVKSPEDQTGISGGVASFVCQATGEPKPRITWMKKGKKVSSQRFEVIEFDDGSGSLLRIQPLRTHRDEAIYECTATNSAGEIKTSAKLTVLEENQIPHGFPNIDMGPQLKVVERTRTATMLCAASGNPDPEISWFKDFLPVDINSSHGRIKQLRSGALQIENSEESDQGKYECVAVNSAGTRYSAPANLYVRVRRVPPRFSIPPTNHEVMPGGSLNLTCVAVGSPMPYVKWIMGVVELTKEDEMPIGRNVLEVTNIKESANYTCVAISSLGMIEATAQVTVKALPKPPTSLIVMETTATSVTLTWDSGNPEPVSYYMIQYRAKATDTGFQEVDRVTTTRYSIGGLSPYSEYKFCVMAVNNIGRGPPTDPVETRTGEQAPSSPPLAVQVRMLSASTMLVQWEPPEEPNGQIRGYRVYYSWDLGAPLSVWQKHNTDDSRLTTISGLTTDITYSLRVLGFTSVGDGPPSDVLQVKTQQGVPAQPSSFEAEAELDTRIMLTWLWPVQDSITMYELQYWEDNSDNKIHVTFNPVGSYAVEGLKPNTLYRFSLAARSEFGLGVYTQPIEARTAQSTPSAPPQEVHLSSLSSTSLKVSWVAPPAASRHGAIVAYTVSYQATGSTNEDPERHEVSGIGADASSYVLEGLEKWTEYQVWVSAHTDVGPGPESTPVRIKTKEDVPGAAPRKLEVVAVNSTAIRVTWKPPLPGKQHGQIRGYQVIFSRLENREPRGQPNIMDVALPEAQEAIIAGLHSETTYSVTVAAYTTKGDGARSKAKVITTTGAVPGHPTMMISTTIGNTALIQWQPPKDMVGEMMGYQLQYKRQEDTAFTSREFKRTDDHHTVTGLYKGATYVFRLSAHNRAGTGVAYVKEISTQEDSPSGFPLNLRVTGLTTSTTQLAWEPPALSERNGKILQYIVVYRDINSQTNSTNRTSDTSMTIQGLKPDTTYDIRVQAFTSKGGGPISPSIQSRTMSTSPAFATSFGVKAVMKTSVLLTWEVPENYKSQVPFKILYNQQSVEVQGNLKRKLITRLQPDTDYSFVLMSRGNSAGGLQQQVSIRTAPDLLRNKPLLYSTQQNQGGKLTIDLPKVQTTAQVRWYYIVVVPVSQSSSWGWENPDEMDLDELLDSGERPVLRQRRQVEPTRPYIAAKLDLLPATFTLGDEKRYNGFYNRPLPRHQQYLAFILAALKEQEQESSDKHRTFSASPYSDPIQVYPNIARSVEQPEMLWVMGPVLAVVLIIIIVIAILFFKRKRMSPLPKDDHSGGVKDTLLGNSSDPVEMRRLNYQTPGMREHPSITVCDLADHIERLKANDGLRFSQEYESIDPAQQFTWENSNMEVNKPKNRYANVIAYDHSRVVLTSVDAVPGNDYVNANYIDGYRKQNAYIATQGPLPETLSDFWRMVWEQRAHTIVMMTRLEEKSRVKCDQYWPVRGTETYGMIQVTMLDTVELATYSVRTFALYKNGSSEKREIRQFQFMVWPDHGVPAYPTPILAFLRRVKACNPPDAGPMVVHCSAGVGRTGCLIVIEAMLERMKHEKSVDIYGHVTCMRAQRNYMVQTEDQYVFIHEALLEAATCGLTEVPARNLSAHIQKLTQPPTGETVTAMELEFKRLANSKAHTSRFISANLPCNKFKNRLVNIMPFESTRVCLQPIRGVEGSDYINASCIDGYRQQKAYLATQGPLSETTEDFWRMLWEHNSTIVVMLTKIREMGREKCHQYWPAERSARYQYFVVDPMAEYNMPQYILREFKVTDARDGQSRTIRQFQFTDWPEQGVPKTGERFIDFIGQVHKTKEQFGQDGPITVHCSAGVGRTGVFITLSIVLERMRYEWVVDLFQTVKTLRTQRPAMVQTELSW</sequence>
<dbReference type="PROSITE" id="PS50835">
    <property type="entry name" value="IG_LIKE"/>
    <property type="match status" value="3"/>
</dbReference>
<evidence type="ECO:0000256" key="11">
    <source>
        <dbReference type="ARBA" id="ARBA00022989"/>
    </source>
</evidence>
<evidence type="ECO:0000256" key="16">
    <source>
        <dbReference type="ARBA" id="ARBA00023319"/>
    </source>
</evidence>
<evidence type="ECO:0000256" key="19">
    <source>
        <dbReference type="SAM" id="Phobius"/>
    </source>
</evidence>
<dbReference type="FunFam" id="2.60.40.10:FF:000015">
    <property type="entry name" value="receptor-type tyrosine-protein phosphatase delta isoform X2"/>
    <property type="match status" value="1"/>
</dbReference>
<dbReference type="InterPro" id="IPR036116">
    <property type="entry name" value="FN3_sf"/>
</dbReference>
<evidence type="ECO:0000256" key="7">
    <source>
        <dbReference type="ARBA" id="ARBA00022737"/>
    </source>
</evidence>
<comment type="caution">
    <text evidence="25">The sequence shown here is derived from an EMBL/GenBank/DDBJ whole genome shotgun (WGS) entry which is preliminary data.</text>
</comment>
<keyword evidence="11 19" id="KW-1133">Transmembrane helix</keyword>
<feature type="domain" description="Fibronectin type-III" evidence="24">
    <location>
        <begin position="715"/>
        <end position="814"/>
    </location>
</feature>
<dbReference type="InterPro" id="IPR000387">
    <property type="entry name" value="Tyr_Pase_dom"/>
</dbReference>
<dbReference type="FunFam" id="2.60.40.10:FF:000082">
    <property type="entry name" value="receptor-type tyrosine-protein phosphatase delta isoform X2"/>
    <property type="match status" value="1"/>
</dbReference>
<dbReference type="SUPFAM" id="SSF52799">
    <property type="entry name" value="(Phosphotyrosine protein) phosphatases II"/>
    <property type="match status" value="2"/>
</dbReference>
<feature type="transmembrane region" description="Helical" evidence="19">
    <location>
        <begin position="1255"/>
        <end position="1278"/>
    </location>
</feature>
<proteinExistence type="inferred from homology"/>
<dbReference type="SMART" id="SM00060">
    <property type="entry name" value="FN3"/>
    <property type="match status" value="8"/>
</dbReference>
<dbReference type="FunFam" id="2.60.40.10:FF:000066">
    <property type="entry name" value="receptor-type tyrosine-protein phosphatase delta isoform X1"/>
    <property type="match status" value="1"/>
</dbReference>
<dbReference type="EMBL" id="JAGTTL010000025">
    <property type="protein sequence ID" value="KAK6303028.1"/>
    <property type="molecule type" value="Genomic_DNA"/>
</dbReference>
<dbReference type="FunFam" id="3.90.190.10:FF:000002">
    <property type="entry name" value="receptor-type tyrosine-protein phosphatase delta isoform X2"/>
    <property type="match status" value="1"/>
</dbReference>
<feature type="domain" description="Tyrosine specific protein phosphatases" evidence="22">
    <location>
        <begin position="1520"/>
        <end position="1591"/>
    </location>
</feature>
<dbReference type="FunFam" id="2.60.40.10:FF:000023">
    <property type="entry name" value="receptor-type tyrosine-protein phosphatase delta isoform X2"/>
    <property type="match status" value="1"/>
</dbReference>
<keyword evidence="7" id="KW-0677">Repeat</keyword>
<evidence type="ECO:0000259" key="22">
    <source>
        <dbReference type="PROSITE" id="PS50056"/>
    </source>
</evidence>
<dbReference type="PANTHER" id="PTHR46957">
    <property type="entry name" value="CYTOKINE RECEPTOR"/>
    <property type="match status" value="1"/>
</dbReference>
<feature type="domain" description="Fibronectin type-III" evidence="24">
    <location>
        <begin position="611"/>
        <end position="710"/>
    </location>
</feature>
<keyword evidence="8" id="KW-0378">Hydrolase</keyword>